<evidence type="ECO:0000313" key="3">
    <source>
        <dbReference type="Proteomes" id="UP000041254"/>
    </source>
</evidence>
<evidence type="ECO:0008006" key="4">
    <source>
        <dbReference type="Google" id="ProtNLM"/>
    </source>
</evidence>
<proteinExistence type="predicted"/>
<gene>
    <name evidence="2" type="ORF">Vbra_16017</name>
</gene>
<reference evidence="2 3" key="1">
    <citation type="submission" date="2014-11" db="EMBL/GenBank/DDBJ databases">
        <authorList>
            <person name="Zhu J."/>
            <person name="Qi W."/>
            <person name="Song R."/>
        </authorList>
    </citation>
    <scope>NUCLEOTIDE SEQUENCE [LARGE SCALE GENOMIC DNA]</scope>
</reference>
<dbReference type="EMBL" id="CDMY01000485">
    <property type="protein sequence ID" value="CEM16845.1"/>
    <property type="molecule type" value="Genomic_DNA"/>
</dbReference>
<protein>
    <recommendedName>
        <fullName evidence="4">RRM domain-containing protein</fullName>
    </recommendedName>
</protein>
<sequence length="77" mass="8127">MDASTAVNRPYDPSASMAAAPTTTTGPAVRRHPGRASGRVWSQSAARPCALLIRNLPRGVNEQELGLAFSPLSMQAH</sequence>
<dbReference type="InParanoid" id="A0A0G4FRW5"/>
<dbReference type="AlphaFoldDB" id="A0A0G4FRW5"/>
<feature type="compositionally biased region" description="Low complexity" evidence="1">
    <location>
        <begin position="18"/>
        <end position="28"/>
    </location>
</feature>
<keyword evidence="3" id="KW-1185">Reference proteome</keyword>
<dbReference type="Proteomes" id="UP000041254">
    <property type="component" value="Unassembled WGS sequence"/>
</dbReference>
<accession>A0A0G4FRW5</accession>
<feature type="region of interest" description="Disordered" evidence="1">
    <location>
        <begin position="1"/>
        <end position="42"/>
    </location>
</feature>
<dbReference type="VEuPathDB" id="CryptoDB:Vbra_16017"/>
<evidence type="ECO:0000256" key="1">
    <source>
        <dbReference type="SAM" id="MobiDB-lite"/>
    </source>
</evidence>
<name>A0A0G4FRW5_VITBC</name>
<organism evidence="2 3">
    <name type="scientific">Vitrella brassicaformis (strain CCMP3155)</name>
    <dbReference type="NCBI Taxonomy" id="1169540"/>
    <lineage>
        <taxon>Eukaryota</taxon>
        <taxon>Sar</taxon>
        <taxon>Alveolata</taxon>
        <taxon>Colpodellida</taxon>
        <taxon>Vitrellaceae</taxon>
        <taxon>Vitrella</taxon>
    </lineage>
</organism>
<evidence type="ECO:0000313" key="2">
    <source>
        <dbReference type="EMBL" id="CEM16845.1"/>
    </source>
</evidence>